<feature type="chain" id="PRO_5013234417" evidence="1">
    <location>
        <begin position="20"/>
        <end position="128"/>
    </location>
</feature>
<accession>A0A226DP79</accession>
<evidence type="ECO:0000256" key="1">
    <source>
        <dbReference type="SAM" id="SignalP"/>
    </source>
</evidence>
<reference evidence="2 3" key="1">
    <citation type="submission" date="2015-12" db="EMBL/GenBank/DDBJ databases">
        <title>The genome of Folsomia candida.</title>
        <authorList>
            <person name="Faddeeva A."/>
            <person name="Derks M.F."/>
            <person name="Anvar Y."/>
            <person name="Smit S."/>
            <person name="Van Straalen N."/>
            <person name="Roelofs D."/>
        </authorList>
    </citation>
    <scope>NUCLEOTIDE SEQUENCE [LARGE SCALE GENOMIC DNA]</scope>
    <source>
        <strain evidence="2 3">VU population</strain>
        <tissue evidence="2">Whole body</tissue>
    </source>
</reference>
<feature type="signal peptide" evidence="1">
    <location>
        <begin position="1"/>
        <end position="19"/>
    </location>
</feature>
<comment type="caution">
    <text evidence="2">The sequence shown here is derived from an EMBL/GenBank/DDBJ whole genome shotgun (WGS) entry which is preliminary data.</text>
</comment>
<gene>
    <name evidence="2" type="ORF">Fcan01_18413</name>
</gene>
<evidence type="ECO:0000313" key="3">
    <source>
        <dbReference type="Proteomes" id="UP000198287"/>
    </source>
</evidence>
<sequence length="128" mass="14251">MAQKVIIFASIFFFVAVSALKLELIRDEYERLGTKADFYDEEYQNGMSTHFDLPDGACKNMPRRWLSRAQAVDTRGTCVSACTEKDCQGTCVLIIPGNGEQKLSDIKMAKRIQSVQGCFVEGSQKGKA</sequence>
<proteinExistence type="predicted"/>
<evidence type="ECO:0000313" key="2">
    <source>
        <dbReference type="EMBL" id="OXA46828.1"/>
    </source>
</evidence>
<organism evidence="2 3">
    <name type="scientific">Folsomia candida</name>
    <name type="common">Springtail</name>
    <dbReference type="NCBI Taxonomy" id="158441"/>
    <lineage>
        <taxon>Eukaryota</taxon>
        <taxon>Metazoa</taxon>
        <taxon>Ecdysozoa</taxon>
        <taxon>Arthropoda</taxon>
        <taxon>Hexapoda</taxon>
        <taxon>Collembola</taxon>
        <taxon>Entomobryomorpha</taxon>
        <taxon>Isotomoidea</taxon>
        <taxon>Isotomidae</taxon>
        <taxon>Proisotominae</taxon>
        <taxon>Folsomia</taxon>
    </lineage>
</organism>
<dbReference type="Proteomes" id="UP000198287">
    <property type="component" value="Unassembled WGS sequence"/>
</dbReference>
<keyword evidence="3" id="KW-1185">Reference proteome</keyword>
<protein>
    <submittedName>
        <fullName evidence="2">Uncharacterized protein</fullName>
    </submittedName>
</protein>
<name>A0A226DP79_FOLCA</name>
<keyword evidence="1" id="KW-0732">Signal</keyword>
<dbReference type="OrthoDB" id="10445956at2759"/>
<dbReference type="EMBL" id="LNIX01000014">
    <property type="protein sequence ID" value="OXA46828.1"/>
    <property type="molecule type" value="Genomic_DNA"/>
</dbReference>
<dbReference type="AlphaFoldDB" id="A0A226DP79"/>
<dbReference type="OMA" id="QNGMSTH"/>